<protein>
    <submittedName>
        <fullName evidence="2">ERF superfamily protein</fullName>
    </submittedName>
</protein>
<sequence length="248" mass="26753">MGEQHESLSEALAAFQVDPPVLTKNRDGQVGNQRTKYADLVQVNKQVLARLNELGIIYTTAPTLLDDNRFVLQYELLHVPSGEKMGGRYPLKLSENPQQMGSAISYARRYVLLALTGVAAEDEDDDGQAASGRRYAQRAQQPRQQAGPGEGRPAAQRAQRSSRPGPALPGEQAPAAGGISEAQSRKLHACLREAGITTRDEGLLYIAEVVGSPVESTAQLSKSQAARVIDALERFIAQQEPPAGGEDR</sequence>
<dbReference type="Proteomes" id="UP000199699">
    <property type="component" value="Unassembled WGS sequence"/>
</dbReference>
<evidence type="ECO:0000313" key="2">
    <source>
        <dbReference type="EMBL" id="SCL32177.1"/>
    </source>
</evidence>
<accession>A0A1C6SRS3</accession>
<dbReference type="OrthoDB" id="149299at2"/>
<gene>
    <name evidence="2" type="ORF">GA0070616_4401</name>
</gene>
<organism evidence="2 3">
    <name type="scientific">Micromonospora nigra</name>
    <dbReference type="NCBI Taxonomy" id="145857"/>
    <lineage>
        <taxon>Bacteria</taxon>
        <taxon>Bacillati</taxon>
        <taxon>Actinomycetota</taxon>
        <taxon>Actinomycetes</taxon>
        <taxon>Micromonosporales</taxon>
        <taxon>Micromonosporaceae</taxon>
        <taxon>Micromonospora</taxon>
    </lineage>
</organism>
<reference evidence="2 3" key="1">
    <citation type="submission" date="2016-06" db="EMBL/GenBank/DDBJ databases">
        <authorList>
            <person name="Kjaerup R.B."/>
            <person name="Dalgaard T.S."/>
            <person name="Juul-Madsen H.R."/>
        </authorList>
    </citation>
    <scope>NUCLEOTIDE SEQUENCE [LARGE SCALE GENOMIC DNA]</scope>
    <source>
        <strain evidence="2 3">DSM 43818</strain>
    </source>
</reference>
<name>A0A1C6SRS3_9ACTN</name>
<dbReference type="AlphaFoldDB" id="A0A1C6SRS3"/>
<dbReference type="Pfam" id="PF04404">
    <property type="entry name" value="ERF"/>
    <property type="match status" value="1"/>
</dbReference>
<feature type="compositionally biased region" description="Low complexity" evidence="1">
    <location>
        <begin position="128"/>
        <end position="165"/>
    </location>
</feature>
<dbReference type="RefSeq" id="WP_091086220.1">
    <property type="nucleotide sequence ID" value="NZ_FMHT01000003.1"/>
</dbReference>
<proteinExistence type="predicted"/>
<evidence type="ECO:0000313" key="3">
    <source>
        <dbReference type="Proteomes" id="UP000199699"/>
    </source>
</evidence>
<dbReference type="STRING" id="145857.GA0070616_4401"/>
<dbReference type="InterPro" id="IPR007499">
    <property type="entry name" value="ERF_bacteria_virus"/>
</dbReference>
<evidence type="ECO:0000256" key="1">
    <source>
        <dbReference type="SAM" id="MobiDB-lite"/>
    </source>
</evidence>
<feature type="region of interest" description="Disordered" evidence="1">
    <location>
        <begin position="122"/>
        <end position="181"/>
    </location>
</feature>
<keyword evidence="3" id="KW-1185">Reference proteome</keyword>
<dbReference type="EMBL" id="FMHT01000003">
    <property type="protein sequence ID" value="SCL32177.1"/>
    <property type="molecule type" value="Genomic_DNA"/>
</dbReference>